<dbReference type="Proteomes" id="UP000274504">
    <property type="component" value="Unassembled WGS sequence"/>
</dbReference>
<protein>
    <submittedName>
        <fullName evidence="3">Transmembrane protein</fullName>
    </submittedName>
</protein>
<evidence type="ECO:0000313" key="1">
    <source>
        <dbReference type="EMBL" id="VDL61537.1"/>
    </source>
</evidence>
<accession>A0A0R3SUN4</accession>
<sequence>MTLNTWSSGTLTNREKFPARAASPRRQLFAAVAIAAAAEIFVCRRRFATWDWAGERRVEYFWTVERIRGEGAE</sequence>
<evidence type="ECO:0000313" key="3">
    <source>
        <dbReference type="WBParaSite" id="HDID_0000922101-mRNA-1"/>
    </source>
</evidence>
<name>A0A0R3SUN4_HYMDI</name>
<organism evidence="3">
    <name type="scientific">Hymenolepis diminuta</name>
    <name type="common">Rat tapeworm</name>
    <dbReference type="NCBI Taxonomy" id="6216"/>
    <lineage>
        <taxon>Eukaryota</taxon>
        <taxon>Metazoa</taxon>
        <taxon>Spiralia</taxon>
        <taxon>Lophotrochozoa</taxon>
        <taxon>Platyhelminthes</taxon>
        <taxon>Cestoda</taxon>
        <taxon>Eucestoda</taxon>
        <taxon>Cyclophyllidea</taxon>
        <taxon>Hymenolepididae</taxon>
        <taxon>Hymenolepis</taxon>
    </lineage>
</organism>
<reference evidence="1 2" key="2">
    <citation type="submission" date="2018-11" db="EMBL/GenBank/DDBJ databases">
        <authorList>
            <consortium name="Pathogen Informatics"/>
        </authorList>
    </citation>
    <scope>NUCLEOTIDE SEQUENCE [LARGE SCALE GENOMIC DNA]</scope>
</reference>
<reference evidence="3" key="1">
    <citation type="submission" date="2017-02" db="UniProtKB">
        <authorList>
            <consortium name="WormBaseParasite"/>
        </authorList>
    </citation>
    <scope>IDENTIFICATION</scope>
</reference>
<evidence type="ECO:0000313" key="2">
    <source>
        <dbReference type="Proteomes" id="UP000274504"/>
    </source>
</evidence>
<dbReference type="EMBL" id="UYSG01011239">
    <property type="protein sequence ID" value="VDL61537.1"/>
    <property type="molecule type" value="Genomic_DNA"/>
</dbReference>
<gene>
    <name evidence="1" type="ORF">HDID_LOCUS9219</name>
</gene>
<dbReference type="WBParaSite" id="HDID_0000922101-mRNA-1">
    <property type="protein sequence ID" value="HDID_0000922101-mRNA-1"/>
    <property type="gene ID" value="HDID_0000922101"/>
</dbReference>
<dbReference type="AlphaFoldDB" id="A0A0R3SUN4"/>
<proteinExistence type="predicted"/>